<dbReference type="OrthoDB" id="6905012at2"/>
<dbReference type="EMBL" id="BDOQ01000003">
    <property type="protein sequence ID" value="GBG13775.1"/>
    <property type="molecule type" value="Genomic_DNA"/>
</dbReference>
<keyword evidence="2" id="KW-1185">Reference proteome</keyword>
<reference evidence="1 2" key="1">
    <citation type="journal article" date="2018" name="Environ. Microbiol.">
        <title>Isolation and genomic characterization of Novimethylophilus kurashikiensis gen. nov. sp. nov., a new lanthanide-dependent methylotrophic species of Methylophilaceae.</title>
        <authorList>
            <person name="Lv H."/>
            <person name="Sahin N."/>
            <person name="Tani A."/>
        </authorList>
    </citation>
    <scope>NUCLEOTIDE SEQUENCE [LARGE SCALE GENOMIC DNA]</scope>
    <source>
        <strain evidence="1 2">La2-4</strain>
    </source>
</reference>
<dbReference type="Proteomes" id="UP000245081">
    <property type="component" value="Unassembled WGS sequence"/>
</dbReference>
<dbReference type="InterPro" id="IPR018743">
    <property type="entry name" value="DUF2292"/>
</dbReference>
<proteinExistence type="predicted"/>
<evidence type="ECO:0008006" key="3">
    <source>
        <dbReference type="Google" id="ProtNLM"/>
    </source>
</evidence>
<sequence>MTNTVRQHLAHTNEIGPAYAEQLLPEIKKALLGLRFGSIELTVHEGKVTQIERKEKFRFQQ</sequence>
<name>A0A2R5F6S7_9PROT</name>
<evidence type="ECO:0000313" key="1">
    <source>
        <dbReference type="EMBL" id="GBG13775.1"/>
    </source>
</evidence>
<dbReference type="RefSeq" id="WP_109014942.1">
    <property type="nucleotide sequence ID" value="NZ_BDOQ01000003.1"/>
</dbReference>
<organism evidence="1 2">
    <name type="scientific">Novimethylophilus kurashikiensis</name>
    <dbReference type="NCBI Taxonomy" id="1825523"/>
    <lineage>
        <taxon>Bacteria</taxon>
        <taxon>Pseudomonadati</taxon>
        <taxon>Pseudomonadota</taxon>
        <taxon>Betaproteobacteria</taxon>
        <taxon>Nitrosomonadales</taxon>
        <taxon>Methylophilaceae</taxon>
        <taxon>Novimethylophilus</taxon>
    </lineage>
</organism>
<comment type="caution">
    <text evidence="1">The sequence shown here is derived from an EMBL/GenBank/DDBJ whole genome shotgun (WGS) entry which is preliminary data.</text>
</comment>
<accession>A0A2R5F6S7</accession>
<gene>
    <name evidence="1" type="ORF">NMK_1326</name>
</gene>
<evidence type="ECO:0000313" key="2">
    <source>
        <dbReference type="Proteomes" id="UP000245081"/>
    </source>
</evidence>
<protein>
    <recommendedName>
        <fullName evidence="3">DUF2292 domain-containing protein</fullName>
    </recommendedName>
</protein>
<dbReference type="Pfam" id="PF10055">
    <property type="entry name" value="DUF2292"/>
    <property type="match status" value="1"/>
</dbReference>
<dbReference type="AlphaFoldDB" id="A0A2R5F6S7"/>